<dbReference type="Pfam" id="PF02254">
    <property type="entry name" value="TrkA_N"/>
    <property type="match status" value="2"/>
</dbReference>
<dbReference type="PROSITE" id="PS51202">
    <property type="entry name" value="RCK_C"/>
    <property type="match status" value="2"/>
</dbReference>
<dbReference type="PROSITE" id="PS51201">
    <property type="entry name" value="RCK_N"/>
    <property type="match status" value="2"/>
</dbReference>
<proteinExistence type="predicted"/>
<evidence type="ECO:0000256" key="6">
    <source>
        <dbReference type="ARBA" id="ARBA00023065"/>
    </source>
</evidence>
<name>A0A317ZKU6_9BACT</name>
<sequence>MKIIIVGAGEVGSNLSTVLAASGHDVTLIERSEGHCERLEEEQNARIVTGNGGSARQLVEVGVAKCDAFLAMTSDDRTNIISCSLAKGLGAKNTIARIHDETYSDTSILNYQLHFGIDLLVNPEAICAVELAKEIRSAGRVEVEHFARGQIEVQRQRVARGSRLIGKKLKDIKLDPQVRIGYIHRGDQTEIANADSVLQQDDIVTLFGHPEVLFALREKFDPKQKVELSRVVLFGGSETAINLIHLLKNPRFKIRVIEKDQAHCRRLAERFPHITVINGDATSIRLMEEEQIDCADYFVACTKDDEENILTCIQASKLGAKHVQLLINKGDYDDLLGMLQTRLDIEVAVSPRRATADFMLRNLSNESVSRLAEMPDGSQVLEVRISHSSSAIGRTIKDIHLPSGCLLVALLHKFKAKVPAADDTILAGDRVVVIVTGEKEKEVTKALV</sequence>
<dbReference type="InterPro" id="IPR003148">
    <property type="entry name" value="RCK_N"/>
</dbReference>
<comment type="caution">
    <text evidence="9">The sequence shown here is derived from an EMBL/GenBank/DDBJ whole genome shotgun (WGS) entry which is preliminary data.</text>
</comment>
<dbReference type="RefSeq" id="WP_110129721.1">
    <property type="nucleotide sequence ID" value="NZ_QHJQ01000001.1"/>
</dbReference>
<dbReference type="Gene3D" id="3.40.50.720">
    <property type="entry name" value="NAD(P)-binding Rossmann-like Domain"/>
    <property type="match status" value="2"/>
</dbReference>
<dbReference type="GO" id="GO:0005886">
    <property type="term" value="C:plasma membrane"/>
    <property type="evidence" value="ECO:0007669"/>
    <property type="project" value="InterPro"/>
</dbReference>
<keyword evidence="3" id="KW-0633">Potassium transport</keyword>
<evidence type="ECO:0000259" key="7">
    <source>
        <dbReference type="PROSITE" id="PS51201"/>
    </source>
</evidence>
<feature type="domain" description="RCK N-terminal" evidence="7">
    <location>
        <begin position="228"/>
        <end position="349"/>
    </location>
</feature>
<evidence type="ECO:0000313" key="9">
    <source>
        <dbReference type="EMBL" id="PXA05642.1"/>
    </source>
</evidence>
<evidence type="ECO:0000256" key="3">
    <source>
        <dbReference type="ARBA" id="ARBA00022538"/>
    </source>
</evidence>
<dbReference type="SUPFAM" id="SSF51735">
    <property type="entry name" value="NAD(P)-binding Rossmann-fold domains"/>
    <property type="match status" value="2"/>
</dbReference>
<keyword evidence="2" id="KW-0813">Transport</keyword>
<dbReference type="AlphaFoldDB" id="A0A317ZKU6"/>
<evidence type="ECO:0000256" key="1">
    <source>
        <dbReference type="ARBA" id="ARBA00017378"/>
    </source>
</evidence>
<dbReference type="Pfam" id="PF02080">
    <property type="entry name" value="TrkA_C"/>
    <property type="match status" value="2"/>
</dbReference>
<dbReference type="InParanoid" id="A0A317ZKU6"/>
<evidence type="ECO:0000259" key="8">
    <source>
        <dbReference type="PROSITE" id="PS51202"/>
    </source>
</evidence>
<dbReference type="PRINTS" id="PR00335">
    <property type="entry name" value="KUPTAKETRKA"/>
</dbReference>
<keyword evidence="4" id="KW-0630">Potassium</keyword>
<protein>
    <recommendedName>
        <fullName evidence="1">Trk system potassium uptake protein TrkA</fullName>
    </recommendedName>
</protein>
<dbReference type="NCBIfam" id="NF007039">
    <property type="entry name" value="PRK09496.3-2"/>
    <property type="match status" value="1"/>
</dbReference>
<dbReference type="PANTHER" id="PTHR43833">
    <property type="entry name" value="POTASSIUM CHANNEL PROTEIN 2-RELATED-RELATED"/>
    <property type="match status" value="1"/>
</dbReference>
<keyword evidence="5" id="KW-0520">NAD</keyword>
<evidence type="ECO:0000256" key="2">
    <source>
        <dbReference type="ARBA" id="ARBA00022448"/>
    </source>
</evidence>
<dbReference type="Proteomes" id="UP000247099">
    <property type="component" value="Unassembled WGS sequence"/>
</dbReference>
<dbReference type="FunCoup" id="A0A317ZKU6">
    <property type="interactions" value="98"/>
</dbReference>
<feature type="domain" description="RCK C-terminal" evidence="8">
    <location>
        <begin position="141"/>
        <end position="222"/>
    </location>
</feature>
<dbReference type="InterPro" id="IPR006037">
    <property type="entry name" value="RCK_C"/>
</dbReference>
<dbReference type="OrthoDB" id="9775180at2"/>
<keyword evidence="6" id="KW-0406">Ion transport</keyword>
<evidence type="ECO:0000256" key="5">
    <source>
        <dbReference type="ARBA" id="ARBA00023027"/>
    </source>
</evidence>
<dbReference type="PANTHER" id="PTHR43833:SF5">
    <property type="entry name" value="TRK SYSTEM POTASSIUM UPTAKE PROTEIN TRKA"/>
    <property type="match status" value="1"/>
</dbReference>
<dbReference type="InterPro" id="IPR036291">
    <property type="entry name" value="NAD(P)-bd_dom_sf"/>
</dbReference>
<dbReference type="GO" id="GO:0015079">
    <property type="term" value="F:potassium ion transmembrane transporter activity"/>
    <property type="evidence" value="ECO:0007669"/>
    <property type="project" value="InterPro"/>
</dbReference>
<feature type="domain" description="RCK C-terminal" evidence="8">
    <location>
        <begin position="366"/>
        <end position="448"/>
    </location>
</feature>
<reference evidence="9 10" key="1">
    <citation type="submission" date="2018-05" db="EMBL/GenBank/DDBJ databases">
        <title>Coraliomargarita sinensis sp. nov., isolated from a marine solar saltern.</title>
        <authorList>
            <person name="Zhou L.Y."/>
        </authorList>
    </citation>
    <scope>NUCLEOTIDE SEQUENCE [LARGE SCALE GENOMIC DNA]</scope>
    <source>
        <strain evidence="9 10">WN38</strain>
    </source>
</reference>
<organism evidence="9 10">
    <name type="scientific">Coraliomargarita sinensis</name>
    <dbReference type="NCBI Taxonomy" id="2174842"/>
    <lineage>
        <taxon>Bacteria</taxon>
        <taxon>Pseudomonadati</taxon>
        <taxon>Verrucomicrobiota</taxon>
        <taxon>Opitutia</taxon>
        <taxon>Puniceicoccales</taxon>
        <taxon>Coraliomargaritaceae</taxon>
        <taxon>Coraliomargarita</taxon>
    </lineage>
</organism>
<dbReference type="InterPro" id="IPR050721">
    <property type="entry name" value="Trk_Ktr_HKT_K-transport"/>
</dbReference>
<dbReference type="InterPro" id="IPR036721">
    <property type="entry name" value="RCK_C_sf"/>
</dbReference>
<evidence type="ECO:0000313" key="10">
    <source>
        <dbReference type="Proteomes" id="UP000247099"/>
    </source>
</evidence>
<dbReference type="EMBL" id="QHJQ01000001">
    <property type="protein sequence ID" value="PXA05642.1"/>
    <property type="molecule type" value="Genomic_DNA"/>
</dbReference>
<gene>
    <name evidence="9" type="ORF">DDZ13_01850</name>
</gene>
<evidence type="ECO:0000256" key="4">
    <source>
        <dbReference type="ARBA" id="ARBA00022958"/>
    </source>
</evidence>
<feature type="domain" description="RCK N-terminal" evidence="7">
    <location>
        <begin position="1"/>
        <end position="121"/>
    </location>
</feature>
<dbReference type="SUPFAM" id="SSF116726">
    <property type="entry name" value="TrkA C-terminal domain-like"/>
    <property type="match status" value="2"/>
</dbReference>
<dbReference type="Gene3D" id="3.30.70.1450">
    <property type="entry name" value="Regulator of K+ conductance, C-terminal domain"/>
    <property type="match status" value="2"/>
</dbReference>
<accession>A0A317ZKU6</accession>
<keyword evidence="10" id="KW-1185">Reference proteome</keyword>
<dbReference type="InterPro" id="IPR006036">
    <property type="entry name" value="K_uptake_TrkA"/>
</dbReference>